<dbReference type="AlphaFoldDB" id="A0A2P2N613"/>
<dbReference type="EMBL" id="GGEC01057401">
    <property type="protein sequence ID" value="MBX37885.1"/>
    <property type="molecule type" value="Transcribed_RNA"/>
</dbReference>
<sequence length="19" mass="2143">MIEVKLWSGSSLRNLHGKS</sequence>
<accession>A0A2P2N613</accession>
<protein>
    <submittedName>
        <fullName evidence="1">Uncharacterized protein</fullName>
    </submittedName>
</protein>
<name>A0A2P2N613_RHIMU</name>
<reference evidence="1" key="1">
    <citation type="submission" date="2018-02" db="EMBL/GenBank/DDBJ databases">
        <title>Rhizophora mucronata_Transcriptome.</title>
        <authorList>
            <person name="Meera S.P."/>
            <person name="Sreeshan A."/>
            <person name="Augustine A."/>
        </authorList>
    </citation>
    <scope>NUCLEOTIDE SEQUENCE</scope>
    <source>
        <tissue evidence="1">Leaf</tissue>
    </source>
</reference>
<proteinExistence type="predicted"/>
<organism evidence="1">
    <name type="scientific">Rhizophora mucronata</name>
    <name type="common">Asiatic mangrove</name>
    <dbReference type="NCBI Taxonomy" id="61149"/>
    <lineage>
        <taxon>Eukaryota</taxon>
        <taxon>Viridiplantae</taxon>
        <taxon>Streptophyta</taxon>
        <taxon>Embryophyta</taxon>
        <taxon>Tracheophyta</taxon>
        <taxon>Spermatophyta</taxon>
        <taxon>Magnoliopsida</taxon>
        <taxon>eudicotyledons</taxon>
        <taxon>Gunneridae</taxon>
        <taxon>Pentapetalae</taxon>
        <taxon>rosids</taxon>
        <taxon>fabids</taxon>
        <taxon>Malpighiales</taxon>
        <taxon>Rhizophoraceae</taxon>
        <taxon>Rhizophora</taxon>
    </lineage>
</organism>
<evidence type="ECO:0000313" key="1">
    <source>
        <dbReference type="EMBL" id="MBX37885.1"/>
    </source>
</evidence>